<name>A0A1A9B2F8_9ACTN</name>
<dbReference type="GO" id="GO:0016747">
    <property type="term" value="F:acyltransferase activity, transferring groups other than amino-acyl groups"/>
    <property type="evidence" value="ECO:0007669"/>
    <property type="project" value="InterPro"/>
</dbReference>
<evidence type="ECO:0000313" key="3">
    <source>
        <dbReference type="Proteomes" id="UP000199558"/>
    </source>
</evidence>
<gene>
    <name evidence="2" type="ORF">GA0070622_0643</name>
</gene>
<dbReference type="SUPFAM" id="SSF55729">
    <property type="entry name" value="Acyl-CoA N-acyltransferases (Nat)"/>
    <property type="match status" value="1"/>
</dbReference>
<keyword evidence="3" id="KW-1185">Reference proteome</keyword>
<sequence length="265" mass="28389">MTIEVDAGYLSRMAEVGALRMLDGSPVVAGAVVEPVTGESYCLVEYCDDRLLVEPRRRQELLRHLAVEFPDAARAVVRASAGTDLPPPWAPHLTYVRHRGVGADEGATVEVRAAEPADDHLIEDWLARALIAAAPRSVDPARPVEVAAGILAAPDRRSYVTLADDRPVGHVTLLLDALDDVTGRPFVELLDILVEPRFAGRAVTDALVAASATEAAALGRPLLGHVVHGPDQAHGDRVVCSLIGKGWVTDHRFHTVALERATDGR</sequence>
<dbReference type="Gene3D" id="3.40.630.30">
    <property type="match status" value="1"/>
</dbReference>
<accession>A0A1A9B2F8</accession>
<dbReference type="InterPro" id="IPR016181">
    <property type="entry name" value="Acyl_CoA_acyltransferase"/>
</dbReference>
<dbReference type="RefSeq" id="WP_091568248.1">
    <property type="nucleotide sequence ID" value="NZ_FLRH01000003.1"/>
</dbReference>
<dbReference type="Proteomes" id="UP000199558">
    <property type="component" value="Unassembled WGS sequence"/>
</dbReference>
<dbReference type="AlphaFoldDB" id="A0A1A9B2F8"/>
<evidence type="ECO:0000259" key="1">
    <source>
        <dbReference type="PROSITE" id="PS51186"/>
    </source>
</evidence>
<protein>
    <recommendedName>
        <fullName evidence="1">N-acetyltransferase domain-containing protein</fullName>
    </recommendedName>
</protein>
<dbReference type="STRING" id="946078.GA0070622_0643"/>
<reference evidence="3" key="1">
    <citation type="submission" date="2016-06" db="EMBL/GenBank/DDBJ databases">
        <authorList>
            <person name="Varghese N."/>
            <person name="Submissions Spin"/>
        </authorList>
    </citation>
    <scope>NUCLEOTIDE SEQUENCE [LARGE SCALE GENOMIC DNA]</scope>
    <source>
        <strain evidence="3">DSM 45794</strain>
    </source>
</reference>
<feature type="domain" description="N-acetyltransferase" evidence="1">
    <location>
        <begin position="109"/>
        <end position="259"/>
    </location>
</feature>
<dbReference type="EMBL" id="FLRH01000003">
    <property type="protein sequence ID" value="SBT63685.1"/>
    <property type="molecule type" value="Genomic_DNA"/>
</dbReference>
<evidence type="ECO:0000313" key="2">
    <source>
        <dbReference type="EMBL" id="SBT63685.1"/>
    </source>
</evidence>
<proteinExistence type="predicted"/>
<organism evidence="2 3">
    <name type="scientific">Micromonospora sediminicola</name>
    <dbReference type="NCBI Taxonomy" id="946078"/>
    <lineage>
        <taxon>Bacteria</taxon>
        <taxon>Bacillati</taxon>
        <taxon>Actinomycetota</taxon>
        <taxon>Actinomycetes</taxon>
        <taxon>Micromonosporales</taxon>
        <taxon>Micromonosporaceae</taxon>
        <taxon>Micromonospora</taxon>
    </lineage>
</organism>
<dbReference type="InterPro" id="IPR000182">
    <property type="entry name" value="GNAT_dom"/>
</dbReference>
<dbReference type="PROSITE" id="PS51186">
    <property type="entry name" value="GNAT"/>
    <property type="match status" value="1"/>
</dbReference>